<evidence type="ECO:0000313" key="6">
    <source>
        <dbReference type="EMBL" id="KAK2080125.1"/>
    </source>
</evidence>
<reference evidence="6" key="1">
    <citation type="submission" date="2021-01" db="EMBL/GenBank/DDBJ databases">
        <authorList>
            <person name="Eckstrom K.M.E."/>
        </authorList>
    </citation>
    <scope>NUCLEOTIDE SEQUENCE</scope>
    <source>
        <strain evidence="6">UVCC 0001</strain>
    </source>
</reference>
<organism evidence="6 7">
    <name type="scientific">Prototheca wickerhamii</name>
    <dbReference type="NCBI Taxonomy" id="3111"/>
    <lineage>
        <taxon>Eukaryota</taxon>
        <taxon>Viridiplantae</taxon>
        <taxon>Chlorophyta</taxon>
        <taxon>core chlorophytes</taxon>
        <taxon>Trebouxiophyceae</taxon>
        <taxon>Chlorellales</taxon>
        <taxon>Chlorellaceae</taxon>
        <taxon>Prototheca</taxon>
    </lineage>
</organism>
<comment type="caution">
    <text evidence="6">The sequence shown here is derived from an EMBL/GenBank/DDBJ whole genome shotgun (WGS) entry which is preliminary data.</text>
</comment>
<dbReference type="EMBL" id="JASFZW010000002">
    <property type="protein sequence ID" value="KAK2080125.1"/>
    <property type="molecule type" value="Genomic_DNA"/>
</dbReference>
<evidence type="ECO:0000256" key="5">
    <source>
        <dbReference type="SAM" id="Phobius"/>
    </source>
</evidence>
<keyword evidence="2" id="KW-0999">Mitochondrion inner membrane</keyword>
<evidence type="ECO:0000256" key="1">
    <source>
        <dbReference type="ARBA" id="ARBA00004273"/>
    </source>
</evidence>
<sequence length="66" mass="7032">MVDPSRIAELQKFYQNPPKTAAPFVHLIGKGDRLTSVVLPLGICAVGAAVLVKGYYGMITGTSKLE</sequence>
<accession>A0AAD9IMI4</accession>
<gene>
    <name evidence="6" type="ORF">QBZ16_002521</name>
</gene>
<dbReference type="Proteomes" id="UP001255856">
    <property type="component" value="Unassembled WGS sequence"/>
</dbReference>
<evidence type="ECO:0000256" key="4">
    <source>
        <dbReference type="ARBA" id="ARBA00023136"/>
    </source>
</evidence>
<comment type="subcellular location">
    <subcellularLocation>
        <location evidence="1">Mitochondrion inner membrane</location>
    </subcellularLocation>
</comment>
<keyword evidence="5" id="KW-1133">Transmembrane helix</keyword>
<dbReference type="Pfam" id="PF02238">
    <property type="entry name" value="COX7a"/>
    <property type="match status" value="1"/>
</dbReference>
<protein>
    <submittedName>
        <fullName evidence="6">Uncharacterized protein</fullName>
    </submittedName>
</protein>
<dbReference type="AlphaFoldDB" id="A0AAD9IMI4"/>
<keyword evidence="4 5" id="KW-0472">Membrane</keyword>
<feature type="transmembrane region" description="Helical" evidence="5">
    <location>
        <begin position="37"/>
        <end position="56"/>
    </location>
</feature>
<evidence type="ECO:0000256" key="3">
    <source>
        <dbReference type="ARBA" id="ARBA00023128"/>
    </source>
</evidence>
<evidence type="ECO:0000256" key="2">
    <source>
        <dbReference type="ARBA" id="ARBA00022792"/>
    </source>
</evidence>
<keyword evidence="3" id="KW-0496">Mitochondrion</keyword>
<keyword evidence="7" id="KW-1185">Reference proteome</keyword>
<evidence type="ECO:0000313" key="7">
    <source>
        <dbReference type="Proteomes" id="UP001255856"/>
    </source>
</evidence>
<keyword evidence="5" id="KW-0812">Transmembrane</keyword>
<proteinExistence type="predicted"/>
<dbReference type="GO" id="GO:0005743">
    <property type="term" value="C:mitochondrial inner membrane"/>
    <property type="evidence" value="ECO:0007669"/>
    <property type="project" value="UniProtKB-SubCell"/>
</dbReference>
<name>A0AAD9IMI4_PROWI</name>
<dbReference type="InterPro" id="IPR039297">
    <property type="entry name" value="COX7a"/>
</dbReference>